<dbReference type="OrthoDB" id="530923at2759"/>
<proteinExistence type="predicted"/>
<sequence length="578" mass="65389">MTRLSDNMEKQAKLLSTKLLHNHRQVEVILNRSVLAWKVTEKSGKRSSGVTEGAHSHTVQVFEIVAVHKTEDDDTQTRKHQEKTKQHSQLNTYAFTVSYVRRTRQHRWRCSDVTFHCASRELCEQWIQVTNEQLLLLTNRPKSLLVYINPYGGKRRGKHIYEQKVAPMFRRAGISADVIVTERANHARDHLKTEANLDKYDGVVCVGGDGMFSEILHGLVSRTQMDHGVDQNQPDAELVPCSLRIGIIPAGSTDCICFATVGTNDPVTSALHIIVGDSQPIDVCSVHHDDIFLRYSVSLLGYGFYGDVLTDSERNRWLGPARYDLSGVKTFLSHNYYEGAVSFLPAADDSVGSPRDKLQCRSGCRICQHKSPSKASLTSEEEEEEEKSEGSSGWKVIHGKFIAINAANMSCACPRSPKGLSPSAHLADGTTDLILVRKCSRLDFFKHLLRHTNKDDQFDHSFVEVHRVRKFHFQPRHREPLSLEDLSEPLKKKTAFRPMCSAQTTCSYNTAHSSSWSCDGEILHHSAIQVSVQCQLIRLFARGIEEQQQQQQQQCVFEDPNTLWTPEPSTEMDRIFSY</sequence>
<evidence type="ECO:0000259" key="1">
    <source>
        <dbReference type="PROSITE" id="PS50146"/>
    </source>
</evidence>
<dbReference type="GO" id="GO:0006672">
    <property type="term" value="P:ceramide metabolic process"/>
    <property type="evidence" value="ECO:0007669"/>
    <property type="project" value="TreeGrafter"/>
</dbReference>
<dbReference type="GO" id="GO:0016020">
    <property type="term" value="C:membrane"/>
    <property type="evidence" value="ECO:0007669"/>
    <property type="project" value="GOC"/>
</dbReference>
<dbReference type="InterPro" id="IPR016064">
    <property type="entry name" value="NAD/diacylglycerol_kinase_sf"/>
</dbReference>
<dbReference type="Pfam" id="PF25382">
    <property type="entry name" value="PH_CERK"/>
    <property type="match status" value="1"/>
</dbReference>
<evidence type="ECO:0000313" key="2">
    <source>
        <dbReference type="Proteomes" id="UP000515145"/>
    </source>
</evidence>
<dbReference type="InterPro" id="IPR050187">
    <property type="entry name" value="Lipid_Phosphate_FormReg"/>
</dbReference>
<dbReference type="Proteomes" id="UP000515145">
    <property type="component" value="Chromosome 2"/>
</dbReference>
<gene>
    <name evidence="3" type="primary">cerk</name>
</gene>
<dbReference type="InterPro" id="IPR017438">
    <property type="entry name" value="ATP-NAD_kinase_N"/>
</dbReference>
<dbReference type="SMART" id="SM00046">
    <property type="entry name" value="DAGKc"/>
    <property type="match status" value="1"/>
</dbReference>
<keyword evidence="2" id="KW-1185">Reference proteome</keyword>
<dbReference type="GeneID" id="114432432"/>
<organism evidence="2 3">
    <name type="scientific">Parambassis ranga</name>
    <name type="common">Indian glassy fish</name>
    <dbReference type="NCBI Taxonomy" id="210632"/>
    <lineage>
        <taxon>Eukaryota</taxon>
        <taxon>Metazoa</taxon>
        <taxon>Chordata</taxon>
        <taxon>Craniata</taxon>
        <taxon>Vertebrata</taxon>
        <taxon>Euteleostomi</taxon>
        <taxon>Actinopterygii</taxon>
        <taxon>Neopterygii</taxon>
        <taxon>Teleostei</taxon>
        <taxon>Neoteleostei</taxon>
        <taxon>Acanthomorphata</taxon>
        <taxon>Ovalentaria</taxon>
        <taxon>Ambassidae</taxon>
        <taxon>Parambassis</taxon>
    </lineage>
</organism>
<reference evidence="3" key="1">
    <citation type="submission" date="2025-08" db="UniProtKB">
        <authorList>
            <consortium name="RefSeq"/>
        </authorList>
    </citation>
    <scope>IDENTIFICATION</scope>
</reference>
<dbReference type="PROSITE" id="PS50146">
    <property type="entry name" value="DAGK"/>
    <property type="match status" value="1"/>
</dbReference>
<dbReference type="Gene3D" id="2.60.200.40">
    <property type="match status" value="1"/>
</dbReference>
<protein>
    <submittedName>
        <fullName evidence="3">Ceramide kinase</fullName>
    </submittedName>
</protein>
<evidence type="ECO:0000313" key="3">
    <source>
        <dbReference type="RefSeq" id="XP_028256248.1"/>
    </source>
</evidence>
<keyword evidence="3" id="KW-0808">Transferase</keyword>
<dbReference type="Pfam" id="PF00781">
    <property type="entry name" value="DAGK_cat"/>
    <property type="match status" value="1"/>
</dbReference>
<dbReference type="InterPro" id="IPR045363">
    <property type="entry name" value="CERK_C"/>
</dbReference>
<dbReference type="InterPro" id="IPR001206">
    <property type="entry name" value="Diacylglycerol_kinase_cat_dom"/>
</dbReference>
<name>A0A6P7HRF0_9TELE</name>
<dbReference type="InterPro" id="IPR057465">
    <property type="entry name" value="CERK_PH"/>
</dbReference>
<accession>A0A6P7HRF0</accession>
<dbReference type="PANTHER" id="PTHR12358:SF25">
    <property type="entry name" value="CERAMIDE KINASE"/>
    <property type="match status" value="1"/>
</dbReference>
<dbReference type="GO" id="GO:0001729">
    <property type="term" value="F:ceramide kinase activity"/>
    <property type="evidence" value="ECO:0007669"/>
    <property type="project" value="TreeGrafter"/>
</dbReference>
<dbReference type="RefSeq" id="XP_028256248.1">
    <property type="nucleotide sequence ID" value="XM_028400447.1"/>
</dbReference>
<dbReference type="CTD" id="64781"/>
<dbReference type="SUPFAM" id="SSF111331">
    <property type="entry name" value="NAD kinase/diacylglycerol kinase-like"/>
    <property type="match status" value="1"/>
</dbReference>
<dbReference type="AlphaFoldDB" id="A0A6P7HRF0"/>
<feature type="domain" description="DAGKc" evidence="1">
    <location>
        <begin position="139"/>
        <end position="290"/>
    </location>
</feature>
<keyword evidence="3" id="KW-0418">Kinase</keyword>
<dbReference type="InParanoid" id="A0A6P7HRF0"/>
<dbReference type="PANTHER" id="PTHR12358">
    <property type="entry name" value="SPHINGOSINE KINASE"/>
    <property type="match status" value="1"/>
</dbReference>
<dbReference type="Gene3D" id="3.40.50.10330">
    <property type="entry name" value="Probable inorganic polyphosphate/atp-NAD kinase, domain 1"/>
    <property type="match status" value="1"/>
</dbReference>
<dbReference type="Pfam" id="PF19280">
    <property type="entry name" value="CERK_C"/>
    <property type="match status" value="1"/>
</dbReference>